<dbReference type="Pfam" id="PF03033">
    <property type="entry name" value="Glyco_transf_28"/>
    <property type="match status" value="1"/>
</dbReference>
<comment type="pathway">
    <text evidence="1">Cell wall biogenesis; peptidoglycan biosynthesis.</text>
</comment>
<keyword evidence="1" id="KW-0328">Glycosyltransferase</keyword>
<keyword evidence="1" id="KW-0131">Cell cycle</keyword>
<dbReference type="GO" id="GO:0008360">
    <property type="term" value="P:regulation of cell shape"/>
    <property type="evidence" value="ECO:0007669"/>
    <property type="project" value="UniProtKB-KW"/>
</dbReference>
<dbReference type="RefSeq" id="WP_119323947.1">
    <property type="nucleotide sequence ID" value="NZ_AP025739.1"/>
</dbReference>
<comment type="subcellular location">
    <subcellularLocation>
        <location evidence="1">Cell membrane</location>
        <topology evidence="1">Peripheral membrane protein</topology>
        <orientation evidence="1">Cytoplasmic side</orientation>
    </subcellularLocation>
</comment>
<feature type="binding site" evidence="1">
    <location>
        <position position="192"/>
    </location>
    <ligand>
        <name>UDP-N-acetyl-alpha-D-glucosamine</name>
        <dbReference type="ChEBI" id="CHEBI:57705"/>
    </ligand>
</feature>
<dbReference type="PANTHER" id="PTHR21015">
    <property type="entry name" value="UDP-N-ACETYLGLUCOSAMINE--N-ACETYLMURAMYL-(PENTAPEPTIDE) PYROPHOSPHORYL-UNDECAPRENOL N-ACETYLGLUCOSAMINE TRANSFERASE 1"/>
    <property type="match status" value="1"/>
</dbReference>
<comment type="catalytic activity">
    <reaction evidence="1">
        <text>di-trans,octa-cis-undecaprenyl diphospho-N-acetyl-alpha-D-muramoyl-L-alanyl-D-glutamyl-meso-2,6-diaminopimeloyl-D-alanyl-D-alanine + UDP-N-acetyl-alpha-D-glucosamine = di-trans,octa-cis-undecaprenyl diphospho-[N-acetyl-alpha-D-glucosaminyl-(1-&gt;4)]-N-acetyl-alpha-D-muramoyl-L-alanyl-D-glutamyl-meso-2,6-diaminopimeloyl-D-alanyl-D-alanine + UDP + H(+)</text>
        <dbReference type="Rhea" id="RHEA:31227"/>
        <dbReference type="ChEBI" id="CHEBI:15378"/>
        <dbReference type="ChEBI" id="CHEBI:57705"/>
        <dbReference type="ChEBI" id="CHEBI:58223"/>
        <dbReference type="ChEBI" id="CHEBI:61387"/>
        <dbReference type="ChEBI" id="CHEBI:61388"/>
        <dbReference type="EC" id="2.4.1.227"/>
    </reaction>
</comment>
<evidence type="ECO:0000313" key="2">
    <source>
        <dbReference type="EMBL" id="BDI28484.1"/>
    </source>
</evidence>
<dbReference type="InterPro" id="IPR006009">
    <property type="entry name" value="GlcNAc_MurG"/>
</dbReference>
<keyword evidence="3" id="KW-1185">Reference proteome</keyword>
<proteinExistence type="inferred from homology"/>
<dbReference type="GO" id="GO:0051301">
    <property type="term" value="P:cell division"/>
    <property type="evidence" value="ECO:0007669"/>
    <property type="project" value="UniProtKB-KW"/>
</dbReference>
<dbReference type="InterPro" id="IPR004276">
    <property type="entry name" value="GlycoTrans_28_N"/>
</dbReference>
<keyword evidence="1" id="KW-0472">Membrane</keyword>
<evidence type="ECO:0000256" key="1">
    <source>
        <dbReference type="HAMAP-Rule" id="MF_00033"/>
    </source>
</evidence>
<accession>A0A402D330</accession>
<dbReference type="Gene3D" id="3.40.50.2000">
    <property type="entry name" value="Glycogen Phosphorylase B"/>
    <property type="match status" value="2"/>
</dbReference>
<organism evidence="2 3">
    <name type="scientific">Capsulimonas corticalis</name>
    <dbReference type="NCBI Taxonomy" id="2219043"/>
    <lineage>
        <taxon>Bacteria</taxon>
        <taxon>Bacillati</taxon>
        <taxon>Armatimonadota</taxon>
        <taxon>Armatimonadia</taxon>
        <taxon>Capsulimonadales</taxon>
        <taxon>Capsulimonadaceae</taxon>
        <taxon>Capsulimonas</taxon>
    </lineage>
</organism>
<dbReference type="Pfam" id="PF04101">
    <property type="entry name" value="Glyco_tran_28_C"/>
    <property type="match status" value="1"/>
</dbReference>
<dbReference type="CDD" id="cd03785">
    <property type="entry name" value="GT28_MurG"/>
    <property type="match status" value="1"/>
</dbReference>
<dbReference type="HAMAP" id="MF_00033">
    <property type="entry name" value="MurG"/>
    <property type="match status" value="1"/>
</dbReference>
<reference evidence="2 3" key="1">
    <citation type="journal article" date="2019" name="Int. J. Syst. Evol. Microbiol.">
        <title>Capsulimonas corticalis gen. nov., sp. nov., an aerobic capsulated bacterium, of a novel bacterial order, Capsulimonadales ord. nov., of the class Armatimonadia of the phylum Armatimonadetes.</title>
        <authorList>
            <person name="Li J."/>
            <person name="Kudo C."/>
            <person name="Tonouchi A."/>
        </authorList>
    </citation>
    <scope>NUCLEOTIDE SEQUENCE [LARGE SCALE GENOMIC DNA]</scope>
    <source>
        <strain evidence="2 3">AX-7</strain>
    </source>
</reference>
<protein>
    <recommendedName>
        <fullName evidence="1">UDP-N-acetylglucosamine--N-acetylmuramyl-(pentapeptide) pyrophosphoryl-undecaprenol N-acetylglucosamine transferase</fullName>
        <ecNumber evidence="1">2.4.1.227</ecNumber>
    </recommendedName>
    <alternativeName>
        <fullName evidence="1">Undecaprenyl-PP-MurNAc-pentapeptide-UDPGlcNAc GlcNAc transferase</fullName>
    </alternativeName>
</protein>
<dbReference type="GO" id="GO:0005886">
    <property type="term" value="C:plasma membrane"/>
    <property type="evidence" value="ECO:0007669"/>
    <property type="project" value="UniProtKB-SubCell"/>
</dbReference>
<dbReference type="FunCoup" id="A0A402D330">
    <property type="interactions" value="343"/>
</dbReference>
<keyword evidence="1" id="KW-1003">Cell membrane</keyword>
<dbReference type="GO" id="GO:0071555">
    <property type="term" value="P:cell wall organization"/>
    <property type="evidence" value="ECO:0007669"/>
    <property type="project" value="UniProtKB-KW"/>
</dbReference>
<gene>
    <name evidence="2" type="primary">murG2</name>
    <name evidence="1" type="synonym">murG</name>
    <name evidence="2" type="ORF">CCAX7_005350</name>
</gene>
<keyword evidence="1" id="KW-0133">Cell shape</keyword>
<dbReference type="EMBL" id="AP025739">
    <property type="protein sequence ID" value="BDI28484.1"/>
    <property type="molecule type" value="Genomic_DNA"/>
</dbReference>
<comment type="similarity">
    <text evidence="1">Belongs to the glycosyltransferase 28 family. MurG subfamily.</text>
</comment>
<dbReference type="AlphaFoldDB" id="A0A402D330"/>
<dbReference type="PANTHER" id="PTHR21015:SF22">
    <property type="entry name" value="GLYCOSYLTRANSFERASE"/>
    <property type="match status" value="1"/>
</dbReference>
<dbReference type="GO" id="GO:0005975">
    <property type="term" value="P:carbohydrate metabolic process"/>
    <property type="evidence" value="ECO:0007669"/>
    <property type="project" value="InterPro"/>
</dbReference>
<feature type="binding site" evidence="1">
    <location>
        <position position="328"/>
    </location>
    <ligand>
        <name>UDP-N-acetyl-alpha-D-glucosamine</name>
        <dbReference type="ChEBI" id="CHEBI:57705"/>
    </ligand>
</feature>
<dbReference type="GO" id="GO:0009252">
    <property type="term" value="P:peptidoglycan biosynthetic process"/>
    <property type="evidence" value="ECO:0007669"/>
    <property type="project" value="UniProtKB-UniRule"/>
</dbReference>
<keyword evidence="1" id="KW-0961">Cell wall biogenesis/degradation</keyword>
<dbReference type="InterPro" id="IPR007235">
    <property type="entry name" value="Glyco_trans_28_C"/>
</dbReference>
<dbReference type="GO" id="GO:0050511">
    <property type="term" value="F:undecaprenyldiphospho-muramoylpentapeptide beta-N-acetylglucosaminyltransferase activity"/>
    <property type="evidence" value="ECO:0007669"/>
    <property type="project" value="UniProtKB-UniRule"/>
</dbReference>
<name>A0A402D330_9BACT</name>
<keyword evidence="1 2" id="KW-0808">Transferase</keyword>
<dbReference type="OrthoDB" id="9808936at2"/>
<sequence length="399" mass="42533">MTKQSKAQDTGKRELRILVTGGGTGGHVAPALAVIQTIREQSESADWTPTFLYVGSEGGVEKGLAASAGVPFAGVQSGKLRRASRWYKMLSLQNLMDLFRIPVGVGQALGEVRKFRPDVVFATGGYVSVPPVIAGWSLRAPVLTHEQTVQVGLANQINARFAARIALSFEGALEELPPRIRPRAFVTGNPVRKVIFGGDRDRAREFCGFDPADDALPTVYVTGGARGARKLNLSLLEAMPELLTQCRVILQCGQNSDFETVTARVQELKDHLVRRVFVTPFLGSEIGDIYALADVVVGRSGAGTVTEVSALGKPALLIPLVPTGGDEQNRNARRLVEAGAAALLPNVDLDGARLAHEILALVGDPERLARMGKATLALARPRAAQDLAEAVIGLAQGRK</sequence>
<comment type="caution">
    <text evidence="1">Lacks conserved residue(s) required for the propagation of feature annotation.</text>
</comment>
<comment type="function">
    <text evidence="1">Cell wall formation. Catalyzes the transfer of a GlcNAc subunit on undecaprenyl-pyrophosphoryl-MurNAc-pentapeptide (lipid intermediate I) to form undecaprenyl-pyrophosphoryl-MurNAc-(pentapeptide)GlcNAc (lipid intermediate II).</text>
</comment>
<evidence type="ECO:0000313" key="3">
    <source>
        <dbReference type="Proteomes" id="UP000287394"/>
    </source>
</evidence>
<keyword evidence="1" id="KW-0573">Peptidoglycan synthesis</keyword>
<dbReference type="KEGG" id="ccot:CCAX7_005350"/>
<dbReference type="SUPFAM" id="SSF53756">
    <property type="entry name" value="UDP-Glycosyltransferase/glycogen phosphorylase"/>
    <property type="match status" value="1"/>
</dbReference>
<dbReference type="Proteomes" id="UP000287394">
    <property type="component" value="Chromosome"/>
</dbReference>
<keyword evidence="1" id="KW-0132">Cell division</keyword>
<dbReference type="EC" id="2.4.1.227" evidence="1"/>
<feature type="binding site" evidence="1">
    <location>
        <begin position="24"/>
        <end position="26"/>
    </location>
    <ligand>
        <name>UDP-N-acetyl-alpha-D-glucosamine</name>
        <dbReference type="ChEBI" id="CHEBI:57705"/>
    </ligand>
</feature>